<proteinExistence type="predicted"/>
<sequence>MAAVQCLGSVNSEHARQGREGQGRREVRRAVSAGPGVAQTGLRTRDMDTEILQRVMRDPHHWGDVGKLMVRSRWWQPVPLCPNEWEDGDEEERVVWSTHGFHSQEAMIAE</sequence>
<feature type="compositionally biased region" description="Basic and acidic residues" evidence="1">
    <location>
        <begin position="13"/>
        <end position="29"/>
    </location>
</feature>
<dbReference type="Proteomes" id="UP000002668">
    <property type="component" value="Genome"/>
</dbReference>
<gene>
    <name evidence="2" type="ORF">LEMA_P065860.1</name>
</gene>
<protein>
    <submittedName>
        <fullName evidence="2">Uncharacterized protein</fullName>
    </submittedName>
</protein>
<dbReference type="VEuPathDB" id="FungiDB:LEMA_P065860.1"/>
<evidence type="ECO:0000256" key="1">
    <source>
        <dbReference type="SAM" id="MobiDB-lite"/>
    </source>
</evidence>
<evidence type="ECO:0000313" key="3">
    <source>
        <dbReference type="Proteomes" id="UP000002668"/>
    </source>
</evidence>
<dbReference type="OrthoDB" id="10652428at2759"/>
<dbReference type="HOGENOM" id="CLU_2171531_0_0_1"/>
<dbReference type="InParanoid" id="E4ZGP0"/>
<feature type="region of interest" description="Disordered" evidence="1">
    <location>
        <begin position="1"/>
        <end position="40"/>
    </location>
</feature>
<dbReference type="EMBL" id="FP929064">
    <property type="protein sequence ID" value="CBX90460.1"/>
    <property type="molecule type" value="Genomic_DNA"/>
</dbReference>
<dbReference type="AlphaFoldDB" id="E4ZGP0"/>
<name>E4ZGP0_LEPMJ</name>
<keyword evidence="3" id="KW-1185">Reference proteome</keyword>
<organism evidence="2 3">
    <name type="scientific">Leptosphaeria maculans (strain JN3 / isolate v23.1.3 / race Av1-4-5-6-7-8)</name>
    <name type="common">Blackleg fungus</name>
    <name type="synonym">Phoma lingam</name>
    <dbReference type="NCBI Taxonomy" id="985895"/>
    <lineage>
        <taxon>Eukaryota</taxon>
        <taxon>Fungi</taxon>
        <taxon>Dikarya</taxon>
        <taxon>Ascomycota</taxon>
        <taxon>Pezizomycotina</taxon>
        <taxon>Dothideomycetes</taxon>
        <taxon>Pleosporomycetidae</taxon>
        <taxon>Pleosporales</taxon>
        <taxon>Pleosporineae</taxon>
        <taxon>Leptosphaeriaceae</taxon>
        <taxon>Plenodomus</taxon>
        <taxon>Plenodomus lingam/Leptosphaeria maculans species complex</taxon>
    </lineage>
</organism>
<evidence type="ECO:0000313" key="2">
    <source>
        <dbReference type="EMBL" id="CBX90460.1"/>
    </source>
</evidence>
<reference evidence="3" key="1">
    <citation type="journal article" date="2011" name="Nat. Commun.">
        <title>Effector diversification within compartments of the Leptosphaeria maculans genome affected by Repeat-Induced Point mutations.</title>
        <authorList>
            <person name="Rouxel T."/>
            <person name="Grandaubert J."/>
            <person name="Hane J.K."/>
            <person name="Hoede C."/>
            <person name="van de Wouw A.P."/>
            <person name="Couloux A."/>
            <person name="Dominguez V."/>
            <person name="Anthouard V."/>
            <person name="Bally P."/>
            <person name="Bourras S."/>
            <person name="Cozijnsen A.J."/>
            <person name="Ciuffetti L.M."/>
            <person name="Degrave A."/>
            <person name="Dilmaghani A."/>
            <person name="Duret L."/>
            <person name="Fudal I."/>
            <person name="Goodwin S.B."/>
            <person name="Gout L."/>
            <person name="Glaser N."/>
            <person name="Linglin J."/>
            <person name="Kema G.H.J."/>
            <person name="Lapalu N."/>
            <person name="Lawrence C.B."/>
            <person name="May K."/>
            <person name="Meyer M."/>
            <person name="Ollivier B."/>
            <person name="Poulain J."/>
            <person name="Schoch C.L."/>
            <person name="Simon A."/>
            <person name="Spatafora J.W."/>
            <person name="Stachowiak A."/>
            <person name="Turgeon B.G."/>
            <person name="Tyler B.M."/>
            <person name="Vincent D."/>
            <person name="Weissenbach J."/>
            <person name="Amselem J."/>
            <person name="Quesneville H."/>
            <person name="Oliver R.P."/>
            <person name="Wincker P."/>
            <person name="Balesdent M.-H."/>
            <person name="Howlett B.J."/>
        </authorList>
    </citation>
    <scope>NUCLEOTIDE SEQUENCE [LARGE SCALE GENOMIC DNA]</scope>
    <source>
        <strain evidence="3">JN3 / isolate v23.1.3 / race Av1-4-5-6-7-8</strain>
    </source>
</reference>
<accession>E4ZGP0</accession>